<dbReference type="EMBL" id="JAGTXO010000005">
    <property type="protein sequence ID" value="KAG8468064.1"/>
    <property type="molecule type" value="Genomic_DNA"/>
</dbReference>
<reference evidence="1" key="1">
    <citation type="submission" date="2021-05" db="EMBL/GenBank/DDBJ databases">
        <title>The genome of the haptophyte Pavlova lutheri (Diacronema luteri, Pavlovales) - a model for lipid biosynthesis in eukaryotic algae.</title>
        <authorList>
            <person name="Hulatt C.J."/>
            <person name="Posewitz M.C."/>
        </authorList>
    </citation>
    <scope>NUCLEOTIDE SEQUENCE</scope>
    <source>
        <strain evidence="1">NIVA-4/92</strain>
    </source>
</reference>
<evidence type="ECO:0000313" key="2">
    <source>
        <dbReference type="Proteomes" id="UP000751190"/>
    </source>
</evidence>
<gene>
    <name evidence="1" type="ORF">KFE25_007116</name>
</gene>
<sequence length="398" mass="42458">MAAARGMSRASAHLVLGWSAKQARILTGGGRAEQLYSAERGFPFAPDELPHHHMLNGTTHALFREWLASGRTCERFVGVWSRPLFTNGWEESTDVDEAAFNVQTRGAFIDLRVPTARPSLGSAGSLDALAAEELRLLARQHVFCGYTLPVSAAPGAPLVCTRHHAIDWNFVGVPRARPNKWRVEMPPPGLRLGPSTAQGASGAAAAAWKEWSFALDDAGQSYYMERWARVDGDGDGAGPTLALRSCSQPDEFIVLVGDHFAFARARAGCPLLPPARADGAAPPPASLVEMVDGAVARGDLATARSWLGLAGGHGRVSAGWRIDLCTHPWLEGTQLLRSDMVAGAIVDGHAAGEVHADLRAQALVHGADNVVVIGGRPWELLDRTGLRGAEDVLHVLRA</sequence>
<evidence type="ECO:0000313" key="1">
    <source>
        <dbReference type="EMBL" id="KAG8468064.1"/>
    </source>
</evidence>
<comment type="caution">
    <text evidence="1">The sequence shown here is derived from an EMBL/GenBank/DDBJ whole genome shotgun (WGS) entry which is preliminary data.</text>
</comment>
<dbReference type="OrthoDB" id="40547at2759"/>
<protein>
    <submittedName>
        <fullName evidence="1">Uncharacterized protein</fullName>
    </submittedName>
</protein>
<dbReference type="Proteomes" id="UP000751190">
    <property type="component" value="Unassembled WGS sequence"/>
</dbReference>
<keyword evidence="2" id="KW-1185">Reference proteome</keyword>
<name>A0A8J5XXE1_DIALT</name>
<accession>A0A8J5XXE1</accession>
<dbReference type="AlphaFoldDB" id="A0A8J5XXE1"/>
<organism evidence="1 2">
    <name type="scientific">Diacronema lutheri</name>
    <name type="common">Unicellular marine alga</name>
    <name type="synonym">Monochrysis lutheri</name>
    <dbReference type="NCBI Taxonomy" id="2081491"/>
    <lineage>
        <taxon>Eukaryota</taxon>
        <taxon>Haptista</taxon>
        <taxon>Haptophyta</taxon>
        <taxon>Pavlovophyceae</taxon>
        <taxon>Pavlovales</taxon>
        <taxon>Pavlovaceae</taxon>
        <taxon>Diacronema</taxon>
    </lineage>
</organism>
<proteinExistence type="predicted"/>
<dbReference type="OMA" id="HAIDWNY"/>